<keyword evidence="1" id="KW-0812">Transmembrane</keyword>
<proteinExistence type="predicted"/>
<dbReference type="EMBL" id="CP003098">
    <property type="protein sequence ID" value="AET33020.1"/>
    <property type="molecule type" value="Genomic_DNA"/>
</dbReference>
<keyword evidence="1" id="KW-0472">Membrane</keyword>
<accession>G7VG22</accession>
<keyword evidence="3" id="KW-1185">Reference proteome</keyword>
<protein>
    <submittedName>
        <fullName evidence="2">Uncharacterized protein</fullName>
    </submittedName>
</protein>
<evidence type="ECO:0000313" key="2">
    <source>
        <dbReference type="EMBL" id="AET33020.1"/>
    </source>
</evidence>
<evidence type="ECO:0000313" key="3">
    <source>
        <dbReference type="Proteomes" id="UP000005867"/>
    </source>
</evidence>
<dbReference type="Proteomes" id="UP000005867">
    <property type="component" value="Chromosome"/>
</dbReference>
<gene>
    <name evidence="2" type="ORF">P186_1602</name>
</gene>
<dbReference type="BioCyc" id="PSP1104324:GJSN-1575-MONOMER"/>
<feature type="transmembrane region" description="Helical" evidence="1">
    <location>
        <begin position="82"/>
        <end position="103"/>
    </location>
</feature>
<dbReference type="RefSeq" id="WP_014288846.1">
    <property type="nucleotide sequence ID" value="NC_016645.1"/>
</dbReference>
<evidence type="ECO:0000256" key="1">
    <source>
        <dbReference type="SAM" id="Phobius"/>
    </source>
</evidence>
<dbReference type="HOGENOM" id="CLU_2127933_0_0_2"/>
<sequence>MALALSIILMGLSAVPPRWRGKGAAGAVGLFLSIPATASVEQPQLAVYVGLALSPLALHALLKGDGTSRFLAYTGLALYLTYFIPPWAVPAWAVAVLAVAHYIDKSATKPSQS</sequence>
<feature type="transmembrane region" description="Helical" evidence="1">
    <location>
        <begin position="45"/>
        <end position="62"/>
    </location>
</feature>
<dbReference type="AlphaFoldDB" id="G7VG22"/>
<dbReference type="STRING" id="1104324.P186_1602"/>
<dbReference type="KEGG" id="pyr:P186_1602"/>
<dbReference type="GeneID" id="11596101"/>
<keyword evidence="1" id="KW-1133">Transmembrane helix</keyword>
<name>G7VG22_9CREN</name>
<organism evidence="2 3">
    <name type="scientific">Pyrobaculum ferrireducens</name>
    <dbReference type="NCBI Taxonomy" id="1104324"/>
    <lineage>
        <taxon>Archaea</taxon>
        <taxon>Thermoproteota</taxon>
        <taxon>Thermoprotei</taxon>
        <taxon>Thermoproteales</taxon>
        <taxon>Thermoproteaceae</taxon>
        <taxon>Pyrobaculum</taxon>
    </lineage>
</organism>
<reference evidence="2 3" key="1">
    <citation type="journal article" date="2012" name="J. Bacteriol.">
        <title>Complete genome sequence of strain 1860, a crenarchaeon of the genus pyrobaculum able to grow with various electron acceptors.</title>
        <authorList>
            <person name="Mardanov A.V."/>
            <person name="Gumerov V.M."/>
            <person name="Slobodkina G.B."/>
            <person name="Beletsky A.V."/>
            <person name="Bonch-Osmolovskaya E.A."/>
            <person name="Ravin N.V."/>
            <person name="Skryabin K.G."/>
        </authorList>
    </citation>
    <scope>NUCLEOTIDE SEQUENCE [LARGE SCALE GENOMIC DNA]</scope>
    <source>
        <strain evidence="2 3">1860</strain>
    </source>
</reference>